<reference evidence="2 3" key="1">
    <citation type="submission" date="2024-01" db="EMBL/GenBank/DDBJ databases">
        <title>The genomes of 5 underutilized Papilionoideae crops provide insights into root nodulation and disease resistance.</title>
        <authorList>
            <person name="Yuan L."/>
        </authorList>
    </citation>
    <scope>NUCLEOTIDE SEQUENCE [LARGE SCALE GENOMIC DNA]</scope>
    <source>
        <strain evidence="2">LY-2023</strain>
        <tissue evidence="2">Leaf</tissue>
    </source>
</reference>
<accession>A0AAN9I3N6</accession>
<protein>
    <submittedName>
        <fullName evidence="2">Uncharacterized protein</fullName>
    </submittedName>
</protein>
<organism evidence="2 3">
    <name type="scientific">Clitoria ternatea</name>
    <name type="common">Butterfly pea</name>
    <dbReference type="NCBI Taxonomy" id="43366"/>
    <lineage>
        <taxon>Eukaryota</taxon>
        <taxon>Viridiplantae</taxon>
        <taxon>Streptophyta</taxon>
        <taxon>Embryophyta</taxon>
        <taxon>Tracheophyta</taxon>
        <taxon>Spermatophyta</taxon>
        <taxon>Magnoliopsida</taxon>
        <taxon>eudicotyledons</taxon>
        <taxon>Gunneridae</taxon>
        <taxon>Pentapetalae</taxon>
        <taxon>rosids</taxon>
        <taxon>fabids</taxon>
        <taxon>Fabales</taxon>
        <taxon>Fabaceae</taxon>
        <taxon>Papilionoideae</taxon>
        <taxon>50 kb inversion clade</taxon>
        <taxon>NPAAA clade</taxon>
        <taxon>indigoferoid/millettioid clade</taxon>
        <taxon>Phaseoleae</taxon>
        <taxon>Clitoria</taxon>
    </lineage>
</organism>
<name>A0AAN9I3N6_CLITE</name>
<feature type="region of interest" description="Disordered" evidence="1">
    <location>
        <begin position="106"/>
        <end position="125"/>
    </location>
</feature>
<dbReference type="Proteomes" id="UP001359559">
    <property type="component" value="Unassembled WGS sequence"/>
</dbReference>
<dbReference type="EMBL" id="JAYKXN010000008">
    <property type="protein sequence ID" value="KAK7263934.1"/>
    <property type="molecule type" value="Genomic_DNA"/>
</dbReference>
<evidence type="ECO:0000313" key="3">
    <source>
        <dbReference type="Proteomes" id="UP001359559"/>
    </source>
</evidence>
<keyword evidence="3" id="KW-1185">Reference proteome</keyword>
<comment type="caution">
    <text evidence="2">The sequence shown here is derived from an EMBL/GenBank/DDBJ whole genome shotgun (WGS) entry which is preliminary data.</text>
</comment>
<dbReference type="AlphaFoldDB" id="A0AAN9I3N6"/>
<evidence type="ECO:0000313" key="2">
    <source>
        <dbReference type="EMBL" id="KAK7263934.1"/>
    </source>
</evidence>
<sequence>MIIRRKHLSLCPRQWQRVFQSSSGAERVLEVAVSHEVVGEDETASFRVGGEGYGGDDVARGKESRSQEELAMELALALVGGGVHELHGEGAGEDGAEAAVAKVCGERGGGRGRERGGNTWPRLEE</sequence>
<gene>
    <name evidence="2" type="ORF">RJT34_31533</name>
</gene>
<evidence type="ECO:0000256" key="1">
    <source>
        <dbReference type="SAM" id="MobiDB-lite"/>
    </source>
</evidence>
<proteinExistence type="predicted"/>